<reference evidence="8 9" key="1">
    <citation type="journal article" date="2014" name="PLoS Genet.">
        <title>Phylogenetically driven sequencing of extremely halophilic archaea reveals strategies for static and dynamic osmo-response.</title>
        <authorList>
            <person name="Becker E.A."/>
            <person name="Seitzer P.M."/>
            <person name="Tritt A."/>
            <person name="Larsen D."/>
            <person name="Krusor M."/>
            <person name="Yao A.I."/>
            <person name="Wu D."/>
            <person name="Madern D."/>
            <person name="Eisen J.A."/>
            <person name="Darling A.E."/>
            <person name="Facciotti M.T."/>
        </authorList>
    </citation>
    <scope>NUCLEOTIDE SEQUENCE [LARGE SCALE GENOMIC DNA]</scope>
    <source>
        <strain evidence="8 9">DSM 13077</strain>
    </source>
</reference>
<accession>M0B2D3</accession>
<dbReference type="PATRIC" id="fig|1227491.4.peg.2637"/>
<dbReference type="OrthoDB" id="137390at2157"/>
<dbReference type="Pfam" id="PF01594">
    <property type="entry name" value="AI-2E_transport"/>
    <property type="match status" value="1"/>
</dbReference>
<feature type="compositionally biased region" description="Acidic residues" evidence="6">
    <location>
        <begin position="409"/>
        <end position="436"/>
    </location>
</feature>
<protein>
    <recommendedName>
        <fullName evidence="10">Permease</fullName>
    </recommendedName>
</protein>
<name>M0B2D3_9EURY</name>
<feature type="compositionally biased region" description="Acidic residues" evidence="6">
    <location>
        <begin position="447"/>
        <end position="464"/>
    </location>
</feature>
<organism evidence="8 9">
    <name type="scientific">Natrialba aegyptia DSM 13077</name>
    <dbReference type="NCBI Taxonomy" id="1227491"/>
    <lineage>
        <taxon>Archaea</taxon>
        <taxon>Methanobacteriati</taxon>
        <taxon>Methanobacteriota</taxon>
        <taxon>Stenosarchaea group</taxon>
        <taxon>Halobacteria</taxon>
        <taxon>Halobacteriales</taxon>
        <taxon>Natrialbaceae</taxon>
        <taxon>Natrialba</taxon>
    </lineage>
</organism>
<evidence type="ECO:0000256" key="2">
    <source>
        <dbReference type="ARBA" id="ARBA00009773"/>
    </source>
</evidence>
<feature type="transmembrane region" description="Helical" evidence="7">
    <location>
        <begin position="20"/>
        <end position="50"/>
    </location>
</feature>
<evidence type="ECO:0000313" key="8">
    <source>
        <dbReference type="EMBL" id="ELZ04398.1"/>
    </source>
</evidence>
<dbReference type="PANTHER" id="PTHR21716">
    <property type="entry name" value="TRANSMEMBRANE PROTEIN"/>
    <property type="match status" value="1"/>
</dbReference>
<feature type="region of interest" description="Disordered" evidence="6">
    <location>
        <begin position="345"/>
        <end position="464"/>
    </location>
</feature>
<comment type="caution">
    <text evidence="8">The sequence shown here is derived from an EMBL/GenBank/DDBJ whole genome shotgun (WGS) entry which is preliminary data.</text>
</comment>
<evidence type="ECO:0000256" key="1">
    <source>
        <dbReference type="ARBA" id="ARBA00004141"/>
    </source>
</evidence>
<keyword evidence="4 7" id="KW-1133">Transmembrane helix</keyword>
<evidence type="ECO:0008006" key="10">
    <source>
        <dbReference type="Google" id="ProtNLM"/>
    </source>
</evidence>
<proteinExistence type="inferred from homology"/>
<dbReference type="GO" id="GO:0016020">
    <property type="term" value="C:membrane"/>
    <property type="evidence" value="ECO:0007669"/>
    <property type="project" value="UniProtKB-SubCell"/>
</dbReference>
<evidence type="ECO:0000256" key="5">
    <source>
        <dbReference type="ARBA" id="ARBA00023136"/>
    </source>
</evidence>
<evidence type="ECO:0000256" key="6">
    <source>
        <dbReference type="SAM" id="MobiDB-lite"/>
    </source>
</evidence>
<evidence type="ECO:0000256" key="4">
    <source>
        <dbReference type="ARBA" id="ARBA00022989"/>
    </source>
</evidence>
<keyword evidence="5 7" id="KW-0472">Membrane</keyword>
<gene>
    <name evidence="8" type="ORF">C480_12826</name>
</gene>
<evidence type="ECO:0000313" key="9">
    <source>
        <dbReference type="Proteomes" id="UP000011591"/>
    </source>
</evidence>
<feature type="transmembrane region" description="Helical" evidence="7">
    <location>
        <begin position="202"/>
        <end position="227"/>
    </location>
</feature>
<feature type="transmembrane region" description="Helical" evidence="7">
    <location>
        <begin position="302"/>
        <end position="327"/>
    </location>
</feature>
<comment type="similarity">
    <text evidence="2">Belongs to the autoinducer-2 exporter (AI-2E) (TC 2.A.86) family.</text>
</comment>
<dbReference type="InterPro" id="IPR002549">
    <property type="entry name" value="AI-2E-like"/>
</dbReference>
<dbReference type="RefSeq" id="WP_006666007.1">
    <property type="nucleotide sequence ID" value="NZ_AOIP01000031.1"/>
</dbReference>
<keyword evidence="3 7" id="KW-0812">Transmembrane</keyword>
<dbReference type="EMBL" id="AOIP01000031">
    <property type="protein sequence ID" value="ELZ04398.1"/>
    <property type="molecule type" value="Genomic_DNA"/>
</dbReference>
<sequence>MADRPPSGEWFAKRPGLTVLAIVAAVLGLLVILPYLQYVLLGVVLAYVLVPAQRWLEQYVSALIAALSLVAVTILALLLPLAYVLAVAFREALNLVDVIQDGNGNLDVTIIESQLENVGYSVDLVEFYQTYQDPIATGLQGLAMSAVEIAGGAPGLFIGLTVTVFVLFALLRDGGEFVVWMQRVVPIEDDLLAELLAELDQLMWASVVGNVAVAIIQAVLLGIGLAVLGVPAVVLLSVVTFIFALLPLIGAFGVWVPVSIGLLATGQFVSAAILIVYGSIVSASDTYIRPALIGRTSAFNSAIIVVGIFGGLVVFGAVGLFIGPVVLGGAKITLDLFARERADAPQPVTGTATPGADSAVQTEPETGLAGEQPPESELDVDEGGDTETNADETAAGVDGDEATEREYDGSPDESDESDETDGADETGETGDTNETDGTDRTDRTDENLDTNDETATDTDSELDR</sequence>
<evidence type="ECO:0000256" key="3">
    <source>
        <dbReference type="ARBA" id="ARBA00022692"/>
    </source>
</evidence>
<feature type="transmembrane region" description="Helical" evidence="7">
    <location>
        <begin position="62"/>
        <end position="86"/>
    </location>
</feature>
<evidence type="ECO:0000256" key="7">
    <source>
        <dbReference type="SAM" id="Phobius"/>
    </source>
</evidence>
<feature type="transmembrane region" description="Helical" evidence="7">
    <location>
        <begin position="233"/>
        <end position="255"/>
    </location>
</feature>
<feature type="transmembrane region" description="Helical" evidence="7">
    <location>
        <begin position="262"/>
        <end position="282"/>
    </location>
</feature>
<feature type="transmembrane region" description="Helical" evidence="7">
    <location>
        <begin position="149"/>
        <end position="171"/>
    </location>
</feature>
<comment type="subcellular location">
    <subcellularLocation>
        <location evidence="1">Membrane</location>
        <topology evidence="1">Multi-pass membrane protein</topology>
    </subcellularLocation>
</comment>
<feature type="compositionally biased region" description="Basic and acidic residues" evidence="6">
    <location>
        <begin position="437"/>
        <end position="446"/>
    </location>
</feature>
<feature type="compositionally biased region" description="Acidic residues" evidence="6">
    <location>
        <begin position="374"/>
        <end position="390"/>
    </location>
</feature>
<dbReference type="AlphaFoldDB" id="M0B2D3"/>
<dbReference type="PANTHER" id="PTHR21716:SF4">
    <property type="entry name" value="TRANSMEMBRANE PROTEIN 245"/>
    <property type="match status" value="1"/>
</dbReference>
<keyword evidence="9" id="KW-1185">Reference proteome</keyword>
<dbReference type="Proteomes" id="UP000011591">
    <property type="component" value="Unassembled WGS sequence"/>
</dbReference>